<dbReference type="Gene3D" id="3.30.710.10">
    <property type="entry name" value="Potassium Channel Kv1.1, Chain A"/>
    <property type="match status" value="1"/>
</dbReference>
<dbReference type="EMBL" id="JANAWD010000120">
    <property type="protein sequence ID" value="KAJ3486470.1"/>
    <property type="molecule type" value="Genomic_DNA"/>
</dbReference>
<sequence length="312" mass="34341">MRSISDSTLSSRPLQIAGLLPSFPESLNRECYLKAAYKASLSEGTFFDTKFYVFSRRRSSGSVDTPKAVFANSAILRASSQYFISLLVGGFAEDTHSDLSAGFPSGKAISNAEYEYDEDSDLDDEIEIEGDSADANAKDSSTDSGVALLDQVEHEESPAASETSQQRREPKRQPTVSNAQLGRVIVIPDVAYTTYISSASIVMQCILIFSYTGRWQALVYYLGTGEISFSSLRSETHSLNALLPEDLSKGWGAPPCSPKSMYRLAHQLQLTDLKKLAFEDIESKLSAQNIFNELFSSFTARWVSTDALDPRH</sequence>
<keyword evidence="3" id="KW-1185">Reference proteome</keyword>
<gene>
    <name evidence="2" type="ORF">NLI96_g4230</name>
</gene>
<reference evidence="2" key="1">
    <citation type="submission" date="2022-07" db="EMBL/GenBank/DDBJ databases">
        <title>Genome Sequence of Physisporinus lineatus.</title>
        <authorList>
            <person name="Buettner E."/>
        </authorList>
    </citation>
    <scope>NUCLEOTIDE SEQUENCE</scope>
    <source>
        <strain evidence="2">VT162</strain>
    </source>
</reference>
<dbReference type="AlphaFoldDB" id="A0AAD5YI88"/>
<evidence type="ECO:0000313" key="3">
    <source>
        <dbReference type="Proteomes" id="UP001212997"/>
    </source>
</evidence>
<name>A0AAD5YI88_9APHY</name>
<evidence type="ECO:0000256" key="1">
    <source>
        <dbReference type="SAM" id="MobiDB-lite"/>
    </source>
</evidence>
<feature type="region of interest" description="Disordered" evidence="1">
    <location>
        <begin position="153"/>
        <end position="175"/>
    </location>
</feature>
<evidence type="ECO:0008006" key="4">
    <source>
        <dbReference type="Google" id="ProtNLM"/>
    </source>
</evidence>
<comment type="caution">
    <text evidence="2">The sequence shown here is derived from an EMBL/GenBank/DDBJ whole genome shotgun (WGS) entry which is preliminary data.</text>
</comment>
<evidence type="ECO:0000313" key="2">
    <source>
        <dbReference type="EMBL" id="KAJ3486470.1"/>
    </source>
</evidence>
<dbReference type="InterPro" id="IPR011333">
    <property type="entry name" value="SKP1/BTB/POZ_sf"/>
</dbReference>
<dbReference type="Proteomes" id="UP001212997">
    <property type="component" value="Unassembled WGS sequence"/>
</dbReference>
<protein>
    <recommendedName>
        <fullName evidence="4">BTB domain-containing protein</fullName>
    </recommendedName>
</protein>
<accession>A0AAD5YI88</accession>
<organism evidence="2 3">
    <name type="scientific">Meripilus lineatus</name>
    <dbReference type="NCBI Taxonomy" id="2056292"/>
    <lineage>
        <taxon>Eukaryota</taxon>
        <taxon>Fungi</taxon>
        <taxon>Dikarya</taxon>
        <taxon>Basidiomycota</taxon>
        <taxon>Agaricomycotina</taxon>
        <taxon>Agaricomycetes</taxon>
        <taxon>Polyporales</taxon>
        <taxon>Meripilaceae</taxon>
        <taxon>Meripilus</taxon>
    </lineage>
</organism>
<proteinExistence type="predicted"/>